<accession>A0AAD5XKX9</accession>
<feature type="region of interest" description="Disordered" evidence="11">
    <location>
        <begin position="334"/>
        <end position="366"/>
    </location>
</feature>
<feature type="compositionally biased region" description="Polar residues" evidence="11">
    <location>
        <begin position="341"/>
        <end position="364"/>
    </location>
</feature>
<evidence type="ECO:0000256" key="6">
    <source>
        <dbReference type="ARBA" id="ARBA00022777"/>
    </source>
</evidence>
<evidence type="ECO:0000313" key="14">
    <source>
        <dbReference type="EMBL" id="KAJ3133401.1"/>
    </source>
</evidence>
<dbReference type="InterPro" id="IPR008271">
    <property type="entry name" value="Ser/Thr_kinase_AS"/>
</dbReference>
<evidence type="ECO:0000256" key="10">
    <source>
        <dbReference type="PROSITE-ProRule" id="PRU10141"/>
    </source>
</evidence>
<evidence type="ECO:0000259" key="13">
    <source>
        <dbReference type="PROSITE" id="PS51285"/>
    </source>
</evidence>
<keyword evidence="5 10" id="KW-0547">Nucleotide-binding</keyword>
<gene>
    <name evidence="14" type="ORF">HK100_004429</name>
</gene>
<dbReference type="GO" id="GO:0004703">
    <property type="term" value="F:G protein-coupled receptor kinase activity"/>
    <property type="evidence" value="ECO:0007669"/>
    <property type="project" value="TreeGrafter"/>
</dbReference>
<dbReference type="EMBL" id="JADGJH010000219">
    <property type="protein sequence ID" value="KAJ3133401.1"/>
    <property type="molecule type" value="Genomic_DNA"/>
</dbReference>
<dbReference type="PANTHER" id="PTHR24355:SF30">
    <property type="entry name" value="SERINE_THREONINE-PROTEIN KINASE 32B ISOFORM X1"/>
    <property type="match status" value="1"/>
</dbReference>
<evidence type="ECO:0000256" key="4">
    <source>
        <dbReference type="ARBA" id="ARBA00022679"/>
    </source>
</evidence>
<keyword evidence="6" id="KW-0418">Kinase</keyword>
<evidence type="ECO:0000256" key="7">
    <source>
        <dbReference type="ARBA" id="ARBA00022840"/>
    </source>
</evidence>
<evidence type="ECO:0000256" key="11">
    <source>
        <dbReference type="SAM" id="MobiDB-lite"/>
    </source>
</evidence>
<dbReference type="SMART" id="SM00220">
    <property type="entry name" value="S_TKc"/>
    <property type="match status" value="1"/>
</dbReference>
<feature type="binding site" evidence="10">
    <location>
        <position position="53"/>
    </location>
    <ligand>
        <name>ATP</name>
        <dbReference type="ChEBI" id="CHEBI:30616"/>
    </ligand>
</feature>
<dbReference type="GO" id="GO:0001664">
    <property type="term" value="F:G protein-coupled receptor binding"/>
    <property type="evidence" value="ECO:0007669"/>
    <property type="project" value="TreeGrafter"/>
</dbReference>
<dbReference type="FunFam" id="1.10.510.10:FF:000024">
    <property type="entry name" value="Probable serine/threonine-protein kinase cot-1"/>
    <property type="match status" value="1"/>
</dbReference>
<dbReference type="PROSITE" id="PS50011">
    <property type="entry name" value="PROTEIN_KINASE_DOM"/>
    <property type="match status" value="1"/>
</dbReference>
<keyword evidence="4" id="KW-0808">Transferase</keyword>
<dbReference type="GO" id="GO:0009966">
    <property type="term" value="P:regulation of signal transduction"/>
    <property type="evidence" value="ECO:0007669"/>
    <property type="project" value="TreeGrafter"/>
</dbReference>
<dbReference type="GO" id="GO:0005524">
    <property type="term" value="F:ATP binding"/>
    <property type="evidence" value="ECO:0007669"/>
    <property type="project" value="UniProtKB-UniRule"/>
</dbReference>
<dbReference type="Pfam" id="PF00069">
    <property type="entry name" value="Pkinase"/>
    <property type="match status" value="1"/>
</dbReference>
<dbReference type="InterPro" id="IPR017441">
    <property type="entry name" value="Protein_kinase_ATP_BS"/>
</dbReference>
<organism evidence="14 15">
    <name type="scientific">Physocladia obscura</name>
    <dbReference type="NCBI Taxonomy" id="109957"/>
    <lineage>
        <taxon>Eukaryota</taxon>
        <taxon>Fungi</taxon>
        <taxon>Fungi incertae sedis</taxon>
        <taxon>Chytridiomycota</taxon>
        <taxon>Chytridiomycota incertae sedis</taxon>
        <taxon>Chytridiomycetes</taxon>
        <taxon>Chytridiales</taxon>
        <taxon>Chytriomycetaceae</taxon>
        <taxon>Physocladia</taxon>
    </lineage>
</organism>
<comment type="caution">
    <text evidence="14">The sequence shown here is derived from an EMBL/GenBank/DDBJ whole genome shotgun (WGS) entry which is preliminary data.</text>
</comment>
<keyword evidence="3" id="KW-0597">Phosphoprotein</keyword>
<dbReference type="InterPro" id="IPR045270">
    <property type="entry name" value="STKc_AGC"/>
</dbReference>
<dbReference type="Gene3D" id="3.30.200.20">
    <property type="entry name" value="Phosphorylase Kinase, domain 1"/>
    <property type="match status" value="1"/>
</dbReference>
<dbReference type="Gene3D" id="1.10.510.10">
    <property type="entry name" value="Transferase(Phosphotransferase) domain 1"/>
    <property type="match status" value="1"/>
</dbReference>
<feature type="domain" description="Protein kinase" evidence="12">
    <location>
        <begin position="24"/>
        <end position="287"/>
    </location>
</feature>
<evidence type="ECO:0000256" key="9">
    <source>
        <dbReference type="ARBA" id="ARBA00048679"/>
    </source>
</evidence>
<keyword evidence="2" id="KW-0723">Serine/threonine-protein kinase</keyword>
<dbReference type="InterPro" id="IPR000961">
    <property type="entry name" value="AGC-kinase_C"/>
</dbReference>
<dbReference type="PROSITE" id="PS00107">
    <property type="entry name" value="PROTEIN_KINASE_ATP"/>
    <property type="match status" value="1"/>
</dbReference>
<evidence type="ECO:0000256" key="8">
    <source>
        <dbReference type="ARBA" id="ARBA00047899"/>
    </source>
</evidence>
<dbReference type="GO" id="GO:0007186">
    <property type="term" value="P:G protein-coupled receptor signaling pathway"/>
    <property type="evidence" value="ECO:0007669"/>
    <property type="project" value="TreeGrafter"/>
</dbReference>
<name>A0AAD5XKX9_9FUNG</name>
<evidence type="ECO:0000256" key="5">
    <source>
        <dbReference type="ARBA" id="ARBA00022741"/>
    </source>
</evidence>
<evidence type="ECO:0000313" key="15">
    <source>
        <dbReference type="Proteomes" id="UP001211907"/>
    </source>
</evidence>
<dbReference type="InterPro" id="IPR000719">
    <property type="entry name" value="Prot_kinase_dom"/>
</dbReference>
<sequence>MGNICTSCSDPPVDFEGPVDISHFTIGRVIGKGSFGKVCIVTHKKTKKEYALKYINKAVCSAKGLAKNMIGERKLLEEAKSPFICNLRYAFQDDLHLLMVIDLNVGGDIAFHLKFGGVFPEDRVKFYFAEITCGLSYLHSLKIVHRDIKPGNILLNESGHASLSDFNLACHYKEERPMTSRSGTLKYMAPEILAQKGYLNAIDWWSLGIMTYEMLFGTTPFSSSSEREIKRAIMNDPIRMPDSPESLEKVSADARDLVLSLLNRDVSQRLGSIESGGSMSVRTHKWFQDWDWTKVQKQEILVPFIPDIKRCTYYNRVLNLDEILFDEAPLQSRPVKRNRSTRTNGSSKTSTIGTSRGTLPSVTESEAETQMRVFEEEFIDYDWNQKNNVIKPKNLIYIDTLDGSSIKTTSVTDSYDQKHTTSLIPTENKLSVIELDGIRKRSLMIYDGSPNIIVRGNTINQKERARKAMSLNDATLKVRMIDNNVSLKPKVRTPSTTEENQRTQYAQEEFSIPKTLTFNPHGITSPV</sequence>
<dbReference type="InterPro" id="IPR011009">
    <property type="entry name" value="Kinase-like_dom_sf"/>
</dbReference>
<dbReference type="GO" id="GO:0007010">
    <property type="term" value="P:cytoskeleton organization"/>
    <property type="evidence" value="ECO:0007669"/>
    <property type="project" value="UniProtKB-ARBA"/>
</dbReference>
<dbReference type="SUPFAM" id="SSF56112">
    <property type="entry name" value="Protein kinase-like (PK-like)"/>
    <property type="match status" value="1"/>
</dbReference>
<evidence type="ECO:0000256" key="3">
    <source>
        <dbReference type="ARBA" id="ARBA00022553"/>
    </source>
</evidence>
<dbReference type="AlphaFoldDB" id="A0AAD5XKX9"/>
<dbReference type="PROSITE" id="PS00108">
    <property type="entry name" value="PROTEIN_KINASE_ST"/>
    <property type="match status" value="1"/>
</dbReference>
<dbReference type="EC" id="2.7.11.1" evidence="1"/>
<dbReference type="PANTHER" id="PTHR24355">
    <property type="entry name" value="G PROTEIN-COUPLED RECEPTOR KINASE/RIBOSOMAL PROTEIN S6 KINASE"/>
    <property type="match status" value="1"/>
</dbReference>
<reference evidence="14" key="1">
    <citation type="submission" date="2020-05" db="EMBL/GenBank/DDBJ databases">
        <title>Phylogenomic resolution of chytrid fungi.</title>
        <authorList>
            <person name="Stajich J.E."/>
            <person name="Amses K."/>
            <person name="Simmons R."/>
            <person name="Seto K."/>
            <person name="Myers J."/>
            <person name="Bonds A."/>
            <person name="Quandt C.A."/>
            <person name="Barry K."/>
            <person name="Liu P."/>
            <person name="Grigoriev I."/>
            <person name="Longcore J.E."/>
            <person name="James T.Y."/>
        </authorList>
    </citation>
    <scope>NUCLEOTIDE SEQUENCE</scope>
    <source>
        <strain evidence="14">JEL0513</strain>
    </source>
</reference>
<comment type="catalytic activity">
    <reaction evidence="9">
        <text>L-seryl-[protein] + ATP = O-phospho-L-seryl-[protein] + ADP + H(+)</text>
        <dbReference type="Rhea" id="RHEA:17989"/>
        <dbReference type="Rhea" id="RHEA-COMP:9863"/>
        <dbReference type="Rhea" id="RHEA-COMP:11604"/>
        <dbReference type="ChEBI" id="CHEBI:15378"/>
        <dbReference type="ChEBI" id="CHEBI:29999"/>
        <dbReference type="ChEBI" id="CHEBI:30616"/>
        <dbReference type="ChEBI" id="CHEBI:83421"/>
        <dbReference type="ChEBI" id="CHEBI:456216"/>
        <dbReference type="EC" id="2.7.11.1"/>
    </reaction>
</comment>
<evidence type="ECO:0000259" key="12">
    <source>
        <dbReference type="PROSITE" id="PS50011"/>
    </source>
</evidence>
<comment type="catalytic activity">
    <reaction evidence="8">
        <text>L-threonyl-[protein] + ATP = O-phospho-L-threonyl-[protein] + ADP + H(+)</text>
        <dbReference type="Rhea" id="RHEA:46608"/>
        <dbReference type="Rhea" id="RHEA-COMP:11060"/>
        <dbReference type="Rhea" id="RHEA-COMP:11605"/>
        <dbReference type="ChEBI" id="CHEBI:15378"/>
        <dbReference type="ChEBI" id="CHEBI:30013"/>
        <dbReference type="ChEBI" id="CHEBI:30616"/>
        <dbReference type="ChEBI" id="CHEBI:61977"/>
        <dbReference type="ChEBI" id="CHEBI:456216"/>
        <dbReference type="EC" id="2.7.11.1"/>
    </reaction>
</comment>
<keyword evidence="7 10" id="KW-0067">ATP-binding</keyword>
<dbReference type="CDD" id="cd05123">
    <property type="entry name" value="STKc_AGC"/>
    <property type="match status" value="1"/>
</dbReference>
<evidence type="ECO:0000256" key="2">
    <source>
        <dbReference type="ARBA" id="ARBA00022527"/>
    </source>
</evidence>
<protein>
    <recommendedName>
        <fullName evidence="1">non-specific serine/threonine protein kinase</fullName>
        <ecNumber evidence="1">2.7.11.1</ecNumber>
    </recommendedName>
</protein>
<evidence type="ECO:0000256" key="1">
    <source>
        <dbReference type="ARBA" id="ARBA00012513"/>
    </source>
</evidence>
<dbReference type="PROSITE" id="PS51285">
    <property type="entry name" value="AGC_KINASE_CTER"/>
    <property type="match status" value="1"/>
</dbReference>
<feature type="domain" description="AGC-kinase C-terminal" evidence="13">
    <location>
        <begin position="288"/>
        <end position="393"/>
    </location>
</feature>
<dbReference type="Proteomes" id="UP001211907">
    <property type="component" value="Unassembled WGS sequence"/>
</dbReference>
<keyword evidence="15" id="KW-1185">Reference proteome</keyword>
<proteinExistence type="predicted"/>